<evidence type="ECO:0000313" key="15">
    <source>
        <dbReference type="Proteomes" id="UP001595962"/>
    </source>
</evidence>
<dbReference type="Gene3D" id="1.10.150.130">
    <property type="match status" value="1"/>
</dbReference>
<dbReference type="Pfam" id="PF00589">
    <property type="entry name" value="Phage_integrase"/>
    <property type="match status" value="1"/>
</dbReference>
<feature type="active site" evidence="11">
    <location>
        <position position="261"/>
    </location>
</feature>
<comment type="caution">
    <text evidence="14">The sequence shown here is derived from an EMBL/GenBank/DDBJ whole genome shotgun (WGS) entry which is preliminary data.</text>
</comment>
<reference evidence="15" key="1">
    <citation type="journal article" date="2019" name="Int. J. Syst. Evol. Microbiol.">
        <title>The Global Catalogue of Microorganisms (GCM) 10K type strain sequencing project: providing services to taxonomists for standard genome sequencing and annotation.</title>
        <authorList>
            <consortium name="The Broad Institute Genomics Platform"/>
            <consortium name="The Broad Institute Genome Sequencing Center for Infectious Disease"/>
            <person name="Wu L."/>
            <person name="Ma J."/>
        </authorList>
    </citation>
    <scope>NUCLEOTIDE SEQUENCE [LARGE SCALE GENOMIC DNA]</scope>
    <source>
        <strain evidence="15">DT28</strain>
    </source>
</reference>
<dbReference type="PANTHER" id="PTHR30349">
    <property type="entry name" value="PHAGE INTEGRASE-RELATED"/>
    <property type="match status" value="1"/>
</dbReference>
<dbReference type="SUPFAM" id="SSF56349">
    <property type="entry name" value="DNA breaking-rejoining enzymes"/>
    <property type="match status" value="1"/>
</dbReference>
<dbReference type="InterPro" id="IPR002104">
    <property type="entry name" value="Integrase_catalytic"/>
</dbReference>
<comment type="similarity">
    <text evidence="2 11">Belongs to the 'phage' integrase family. XerD subfamily.</text>
</comment>
<dbReference type="InterPro" id="IPR023009">
    <property type="entry name" value="Tyrosine_recombinase_XerC/XerD"/>
</dbReference>
<evidence type="ECO:0000256" key="10">
    <source>
        <dbReference type="ARBA" id="ARBA00023306"/>
    </source>
</evidence>
<feature type="domain" description="Tyr recombinase" evidence="12">
    <location>
        <begin position="127"/>
        <end position="309"/>
    </location>
</feature>
<dbReference type="RefSeq" id="WP_377334232.1">
    <property type="nucleotide sequence ID" value="NZ_JBHSGB010000010.1"/>
</dbReference>
<proteinExistence type="inferred from homology"/>
<feature type="domain" description="Core-binding (CB)" evidence="13">
    <location>
        <begin position="21"/>
        <end position="106"/>
    </location>
</feature>
<keyword evidence="6 11" id="KW-0159">Chromosome partition</keyword>
<evidence type="ECO:0000256" key="2">
    <source>
        <dbReference type="ARBA" id="ARBA00010450"/>
    </source>
</evidence>
<evidence type="ECO:0000259" key="13">
    <source>
        <dbReference type="PROSITE" id="PS51900"/>
    </source>
</evidence>
<dbReference type="InterPro" id="IPR004107">
    <property type="entry name" value="Integrase_SAM-like_N"/>
</dbReference>
<dbReference type="HAMAP" id="MF_01807">
    <property type="entry name" value="Recomb_XerD"/>
    <property type="match status" value="1"/>
</dbReference>
<feature type="active site" evidence="11">
    <location>
        <position position="191"/>
    </location>
</feature>
<evidence type="ECO:0000256" key="9">
    <source>
        <dbReference type="ARBA" id="ARBA00023172"/>
    </source>
</evidence>
<keyword evidence="15" id="KW-1185">Reference proteome</keyword>
<gene>
    <name evidence="11 14" type="primary">xerD</name>
    <name evidence="14" type="ORF">ACFO3I_12070</name>
</gene>
<comment type="function">
    <text evidence="11">Site-specific tyrosine recombinase, which acts by catalyzing the cutting and rejoining of the recombining DNA molecules. The XerC-XerD complex is essential to convert dimers of the bacterial chromosome into monomers to permit their segregation at cell division. It also contributes to the segregational stability of plasmids.</text>
</comment>
<comment type="subunit">
    <text evidence="11">Forms a cyclic heterotetrameric complex composed of two molecules of XerC and two molecules of XerD.</text>
</comment>
<dbReference type="NCBIfam" id="NF001399">
    <property type="entry name" value="PRK00283.1"/>
    <property type="match status" value="1"/>
</dbReference>
<comment type="subcellular location">
    <subcellularLocation>
        <location evidence="1 11">Cytoplasm</location>
    </subcellularLocation>
</comment>
<dbReference type="HAMAP" id="MF_01808">
    <property type="entry name" value="Recomb_XerC_XerD"/>
    <property type="match status" value="1"/>
</dbReference>
<keyword evidence="5 11" id="KW-0132">Cell division</keyword>
<evidence type="ECO:0000256" key="8">
    <source>
        <dbReference type="ARBA" id="ARBA00023125"/>
    </source>
</evidence>
<dbReference type="NCBIfam" id="NF040815">
    <property type="entry name" value="recomb_XerA_Arch"/>
    <property type="match status" value="1"/>
</dbReference>
<evidence type="ECO:0000256" key="5">
    <source>
        <dbReference type="ARBA" id="ARBA00022618"/>
    </source>
</evidence>
<accession>A0ABV9JNG2</accession>
<dbReference type="InterPro" id="IPR013762">
    <property type="entry name" value="Integrase-like_cat_sf"/>
</dbReference>
<protein>
    <recommendedName>
        <fullName evidence="3 11">Tyrosine recombinase XerD</fullName>
    </recommendedName>
</protein>
<dbReference type="InterPro" id="IPR011010">
    <property type="entry name" value="DNA_brk_join_enz"/>
</dbReference>
<feature type="active site" evidence="11">
    <location>
        <position position="264"/>
    </location>
</feature>
<dbReference type="PROSITE" id="PS51898">
    <property type="entry name" value="TYR_RECOMBINASE"/>
    <property type="match status" value="1"/>
</dbReference>
<evidence type="ECO:0000256" key="6">
    <source>
        <dbReference type="ARBA" id="ARBA00022829"/>
    </source>
</evidence>
<feature type="active site" evidence="11">
    <location>
        <position position="287"/>
    </location>
</feature>
<dbReference type="InterPro" id="IPR050090">
    <property type="entry name" value="Tyrosine_recombinase_XerCD"/>
</dbReference>
<name>A0ABV9JNG2_9GAMM</name>
<dbReference type="PANTHER" id="PTHR30349:SF90">
    <property type="entry name" value="TYROSINE RECOMBINASE XERD"/>
    <property type="match status" value="1"/>
</dbReference>
<evidence type="ECO:0000256" key="11">
    <source>
        <dbReference type="HAMAP-Rule" id="MF_01807"/>
    </source>
</evidence>
<dbReference type="EMBL" id="JBHSGB010000010">
    <property type="protein sequence ID" value="MFC4655744.1"/>
    <property type="molecule type" value="Genomic_DNA"/>
</dbReference>
<keyword evidence="4 11" id="KW-0963">Cytoplasm</keyword>
<dbReference type="Gene3D" id="1.10.443.10">
    <property type="entry name" value="Intergrase catalytic core"/>
    <property type="match status" value="1"/>
</dbReference>
<keyword evidence="7 11" id="KW-0229">DNA integration</keyword>
<dbReference type="InterPro" id="IPR010998">
    <property type="entry name" value="Integrase_recombinase_N"/>
</dbReference>
<dbReference type="CDD" id="cd00798">
    <property type="entry name" value="INT_XerDC_C"/>
    <property type="match status" value="1"/>
</dbReference>
<dbReference type="InterPro" id="IPR044068">
    <property type="entry name" value="CB"/>
</dbReference>
<sequence length="315" mass="35806">MSRTNQSLKKDKRHTKTELPAAEQLLIQQFLDQFWLDKGVSSNTLSAYGTDLHKLAEFLQSQASDFKQLDTQLLNHYLAWRVDQGFSPRSTSRALSSLRRFYRHLHKSGQLAQNPLASVLNPKIGRALPKTLSEQDVEALLEAPQIDDLIQFRDKVMLEILYAAGLRVSELVGLTLQQINLRQGLVRITGKGQKERLVPLGENAVEWLDKFLHQGRGLLLTSQSSIVFPSLRGQPMTRQTFWHRIKLYAKQAGIQVDLSPHTLRHAFATHLLNHGADLRVVQLLLGHNDLSTTQIYTHVAQARLKTLHQQHHPRG</sequence>
<evidence type="ECO:0000256" key="1">
    <source>
        <dbReference type="ARBA" id="ARBA00004496"/>
    </source>
</evidence>
<dbReference type="Proteomes" id="UP001595962">
    <property type="component" value="Unassembled WGS sequence"/>
</dbReference>
<evidence type="ECO:0000256" key="7">
    <source>
        <dbReference type="ARBA" id="ARBA00022908"/>
    </source>
</evidence>
<organism evidence="14 15">
    <name type="scientific">Rheinheimera marina</name>
    <dbReference type="NCBI Taxonomy" id="1774958"/>
    <lineage>
        <taxon>Bacteria</taxon>
        <taxon>Pseudomonadati</taxon>
        <taxon>Pseudomonadota</taxon>
        <taxon>Gammaproteobacteria</taxon>
        <taxon>Chromatiales</taxon>
        <taxon>Chromatiaceae</taxon>
        <taxon>Rheinheimera</taxon>
    </lineage>
</organism>
<keyword evidence="9 11" id="KW-0233">DNA recombination</keyword>
<dbReference type="PROSITE" id="PS51900">
    <property type="entry name" value="CB"/>
    <property type="match status" value="1"/>
</dbReference>
<feature type="active site" evidence="11">
    <location>
        <position position="167"/>
    </location>
</feature>
<keyword evidence="10 11" id="KW-0131">Cell cycle</keyword>
<evidence type="ECO:0000256" key="4">
    <source>
        <dbReference type="ARBA" id="ARBA00022490"/>
    </source>
</evidence>
<evidence type="ECO:0000313" key="14">
    <source>
        <dbReference type="EMBL" id="MFC4655744.1"/>
    </source>
</evidence>
<feature type="active site" description="O-(3'-phospho-DNA)-tyrosine intermediate" evidence="11">
    <location>
        <position position="296"/>
    </location>
</feature>
<dbReference type="InterPro" id="IPR011932">
    <property type="entry name" value="Recomb_XerD"/>
</dbReference>
<evidence type="ECO:0000256" key="3">
    <source>
        <dbReference type="ARBA" id="ARBA00015810"/>
    </source>
</evidence>
<dbReference type="Pfam" id="PF02899">
    <property type="entry name" value="Phage_int_SAM_1"/>
    <property type="match status" value="1"/>
</dbReference>
<dbReference type="NCBIfam" id="TIGR02225">
    <property type="entry name" value="recomb_XerD"/>
    <property type="match status" value="1"/>
</dbReference>
<evidence type="ECO:0000259" key="12">
    <source>
        <dbReference type="PROSITE" id="PS51898"/>
    </source>
</evidence>
<keyword evidence="8 11" id="KW-0238">DNA-binding</keyword>